<dbReference type="InterPro" id="IPR038109">
    <property type="entry name" value="DNA_bind_recomb_sf"/>
</dbReference>
<dbReference type="InterPro" id="IPR036162">
    <property type="entry name" value="Resolvase-like_N_sf"/>
</dbReference>
<dbReference type="Pfam" id="PF00239">
    <property type="entry name" value="Resolvase"/>
    <property type="match status" value="1"/>
</dbReference>
<dbReference type="Pfam" id="PF13408">
    <property type="entry name" value="Zn_ribbon_recom"/>
    <property type="match status" value="1"/>
</dbReference>
<evidence type="ECO:0000259" key="2">
    <source>
        <dbReference type="PROSITE" id="PS51736"/>
    </source>
</evidence>
<evidence type="ECO:0000313" key="4">
    <source>
        <dbReference type="Proteomes" id="UP000002410"/>
    </source>
</evidence>
<dbReference type="InterPro" id="IPR050639">
    <property type="entry name" value="SSR_resolvase"/>
</dbReference>
<dbReference type="HOGENOM" id="CLU_010686_18_14_9"/>
<dbReference type="SMART" id="SM00857">
    <property type="entry name" value="Resolvase"/>
    <property type="match status" value="1"/>
</dbReference>
<dbReference type="CDD" id="cd03768">
    <property type="entry name" value="SR_ResInv"/>
    <property type="match status" value="1"/>
</dbReference>
<dbReference type="InterPro" id="IPR006119">
    <property type="entry name" value="Resolv_N"/>
</dbReference>
<proteinExistence type="predicted"/>
<dbReference type="Pfam" id="PF07508">
    <property type="entry name" value="Recombinase"/>
    <property type="match status" value="1"/>
</dbReference>
<protein>
    <submittedName>
        <fullName evidence="3">Resolvase family protein</fullName>
    </submittedName>
</protein>
<dbReference type="InterPro" id="IPR011109">
    <property type="entry name" value="DNA_bind_recombinase_dom"/>
</dbReference>
<dbReference type="PANTHER" id="PTHR30461">
    <property type="entry name" value="DNA-INVERTASE FROM LAMBDOID PROPHAGE"/>
    <property type="match status" value="1"/>
</dbReference>
<evidence type="ECO:0000256" key="1">
    <source>
        <dbReference type="SAM" id="Coils"/>
    </source>
</evidence>
<reference evidence="4" key="1">
    <citation type="submission" date="2007-06" db="EMBL/GenBank/DDBJ databases">
        <authorList>
            <person name="Brinkac L.M."/>
            <person name="Daugherty S."/>
            <person name="Dodson R.J."/>
            <person name="Madupu R."/>
            <person name="Brown J.L."/>
            <person name="Bruce D."/>
            <person name="Detter C."/>
            <person name="Munk C."/>
            <person name="Smith L.A."/>
            <person name="Smith T.J."/>
            <person name="White O."/>
            <person name="Brettin T.S."/>
        </authorList>
    </citation>
    <scope>NUCLEOTIDE SEQUENCE [LARGE SCALE GENOMIC DNA]</scope>
    <source>
        <strain evidence="4">Langeland / NCTC 10281 / Type F</strain>
    </source>
</reference>
<dbReference type="EMBL" id="CP000728">
    <property type="protein sequence ID" value="ABS40435.1"/>
    <property type="molecule type" value="Genomic_DNA"/>
</dbReference>
<feature type="domain" description="Resolvase/invertase-type recombinase catalytic" evidence="2">
    <location>
        <begin position="3"/>
        <end position="149"/>
    </location>
</feature>
<dbReference type="GO" id="GO:0000150">
    <property type="term" value="F:DNA strand exchange activity"/>
    <property type="evidence" value="ECO:0007669"/>
    <property type="project" value="InterPro"/>
</dbReference>
<organism evidence="3 4">
    <name type="scientific">Clostridium botulinum (strain Langeland / NCTC 10281 / Type F)</name>
    <dbReference type="NCBI Taxonomy" id="441772"/>
    <lineage>
        <taxon>Bacteria</taxon>
        <taxon>Bacillati</taxon>
        <taxon>Bacillota</taxon>
        <taxon>Clostridia</taxon>
        <taxon>Eubacteriales</taxon>
        <taxon>Clostridiaceae</taxon>
        <taxon>Clostridium</taxon>
    </lineage>
</organism>
<dbReference type="InterPro" id="IPR025827">
    <property type="entry name" value="Zn_ribbon_recom_dom"/>
</dbReference>
<dbReference type="SUPFAM" id="SSF53041">
    <property type="entry name" value="Resolvase-like"/>
    <property type="match status" value="1"/>
</dbReference>
<gene>
    <name evidence="3" type="ordered locus">CLI_2449</name>
</gene>
<accession>A7GFY1</accession>
<dbReference type="PROSITE" id="PS51736">
    <property type="entry name" value="RECOMBINASES_3"/>
    <property type="match status" value="1"/>
</dbReference>
<dbReference type="GO" id="GO:0003677">
    <property type="term" value="F:DNA binding"/>
    <property type="evidence" value="ECO:0007669"/>
    <property type="project" value="InterPro"/>
</dbReference>
<dbReference type="Gene3D" id="3.90.1750.20">
    <property type="entry name" value="Putative Large Serine Recombinase, Chain B, Domain 2"/>
    <property type="match status" value="1"/>
</dbReference>
<evidence type="ECO:0000313" key="3">
    <source>
        <dbReference type="EMBL" id="ABS40435.1"/>
    </source>
</evidence>
<dbReference type="Proteomes" id="UP000002410">
    <property type="component" value="Chromosome"/>
</dbReference>
<dbReference type="PANTHER" id="PTHR30461:SF23">
    <property type="entry name" value="DNA RECOMBINASE-RELATED"/>
    <property type="match status" value="1"/>
</dbReference>
<dbReference type="RefSeq" id="WP_012100358.1">
    <property type="nucleotide sequence ID" value="NC_009699.1"/>
</dbReference>
<keyword evidence="1" id="KW-0175">Coiled coil</keyword>
<dbReference type="Gene3D" id="3.40.50.1390">
    <property type="entry name" value="Resolvase, N-terminal catalytic domain"/>
    <property type="match status" value="1"/>
</dbReference>
<feature type="coiled-coil region" evidence="1">
    <location>
        <begin position="394"/>
        <end position="450"/>
    </location>
</feature>
<dbReference type="KEGG" id="cbf:CLI_2449"/>
<dbReference type="AlphaFoldDB" id="A7GFY1"/>
<name>A7GFY1_CLOBL</name>
<sequence length="516" mass="58790">MKRIAIYSRKSRETDTGESIKNQIDMCKTYFNRADDDCLFEIFQDEGFSGGNINRPSFQRMLELAKHKQFDIIAVYKVDRVARNIVDFVNIYDELENHDVKLVSITEGFDPSTPIGKMMMMLLASFAEMERMNIAERVRDNMKGLAKIGRWSGGTPPTGYKNKTIINDNGKKESYLELIPEKKQLIISIFRKAADGYTTYQIGKMFNMSPKTVSNILCNPTYVKSDELSANYLKSIGYSVFGELNGNGYLSYNRRPKKKGKKLSNAKGMFTAVSNHEAPIDSKTWIKANNNLKDRATEAKPRISSNSFLAHLVKCSCGSGMYIHTGHAKKDGTKNLYFVCSKKKGGSKCTSRWLRVDGVEKKVLNVFKKISLNPKLLESYLKQKNKHVDYTESIKNIKKQINKNDEKINSLTDKIIFLKGAAIDIVSKKINNLADENSRLNEQLLALERKKMFSEVDGENIKLLTVNINQFLQNFDKIDTTERQIFIKSIIKKIVWNSNANNNKGKKGKISIEFLE</sequence>